<evidence type="ECO:0000313" key="1">
    <source>
        <dbReference type="EMBL" id="KXS15901.1"/>
    </source>
</evidence>
<dbReference type="OrthoDB" id="2129880at2759"/>
<dbReference type="EMBL" id="KQ965759">
    <property type="protein sequence ID" value="KXS15901.1"/>
    <property type="molecule type" value="Genomic_DNA"/>
</dbReference>
<protein>
    <recommendedName>
        <fullName evidence="3">S-adenosyl-L-methionine-dependent methyltransferase</fullName>
    </recommendedName>
</protein>
<dbReference type="CDD" id="cd02440">
    <property type="entry name" value="AdoMet_MTases"/>
    <property type="match status" value="1"/>
</dbReference>
<name>A0A139AGG7_GONPJ</name>
<dbReference type="Proteomes" id="UP000070544">
    <property type="component" value="Unassembled WGS sequence"/>
</dbReference>
<accession>A0A139AGG7</accession>
<dbReference type="Gene3D" id="3.40.50.150">
    <property type="entry name" value="Vaccinia Virus protein VP39"/>
    <property type="match status" value="1"/>
</dbReference>
<dbReference type="InterPro" id="IPR029063">
    <property type="entry name" value="SAM-dependent_MTases_sf"/>
</dbReference>
<proteinExistence type="predicted"/>
<reference evidence="1 2" key="1">
    <citation type="journal article" date="2015" name="Genome Biol. Evol.">
        <title>Phylogenomic analyses indicate that early fungi evolved digesting cell walls of algal ancestors of land plants.</title>
        <authorList>
            <person name="Chang Y."/>
            <person name="Wang S."/>
            <person name="Sekimoto S."/>
            <person name="Aerts A.L."/>
            <person name="Choi C."/>
            <person name="Clum A."/>
            <person name="LaButti K.M."/>
            <person name="Lindquist E.A."/>
            <person name="Yee Ngan C."/>
            <person name="Ohm R.A."/>
            <person name="Salamov A.A."/>
            <person name="Grigoriev I.V."/>
            <person name="Spatafora J.W."/>
            <person name="Berbee M.L."/>
        </authorList>
    </citation>
    <scope>NUCLEOTIDE SEQUENCE [LARGE SCALE GENOMIC DNA]</scope>
    <source>
        <strain evidence="1 2">JEL478</strain>
    </source>
</reference>
<evidence type="ECO:0000313" key="2">
    <source>
        <dbReference type="Proteomes" id="UP000070544"/>
    </source>
</evidence>
<gene>
    <name evidence="1" type="ORF">M427DRAFT_69784</name>
</gene>
<dbReference type="AlphaFoldDB" id="A0A139AGG7"/>
<evidence type="ECO:0008006" key="3">
    <source>
        <dbReference type="Google" id="ProtNLM"/>
    </source>
</evidence>
<keyword evidence="2" id="KW-1185">Reference proteome</keyword>
<dbReference type="SUPFAM" id="SSF53335">
    <property type="entry name" value="S-adenosyl-L-methionine-dependent methyltransferases"/>
    <property type="match status" value="1"/>
</dbReference>
<sequence>MACSSFEVYSALVGASASLIVAAIRDRFSCSLSSNPNSTPPRDGPFAALDVGCGSGLVAERLILSGSLPRIGGVEPVVVGLDEDEDQLQEFRTRGRALQVKREIFRWASGDLIACRYRLDSESTTTSLQSSIRAALPSAYRGHPLQITPSSPGFFCDVIFSHLTFHHLPDLPHMIFLLSSLLRPPSETHPGGILIILDYEKSAHSRNFHWTPRLYGTVVAPDGSLDVDYQGGVKVAHPDGFGRQKLIDLLSQIFRDIHSHVVTEFAKIDEDGEERAYTLIAWVASGPRDSL</sequence>
<organism evidence="1 2">
    <name type="scientific">Gonapodya prolifera (strain JEL478)</name>
    <name type="common">Monoblepharis prolifera</name>
    <dbReference type="NCBI Taxonomy" id="1344416"/>
    <lineage>
        <taxon>Eukaryota</taxon>
        <taxon>Fungi</taxon>
        <taxon>Fungi incertae sedis</taxon>
        <taxon>Chytridiomycota</taxon>
        <taxon>Chytridiomycota incertae sedis</taxon>
        <taxon>Monoblepharidomycetes</taxon>
        <taxon>Monoblepharidales</taxon>
        <taxon>Gonapodyaceae</taxon>
        <taxon>Gonapodya</taxon>
    </lineage>
</organism>